<gene>
    <name evidence="2" type="ORF">CBYS24578_00002580</name>
</gene>
<name>A0A9N9Y666_9HYPO</name>
<evidence type="ECO:0000313" key="3">
    <source>
        <dbReference type="Proteomes" id="UP000754883"/>
    </source>
</evidence>
<evidence type="ECO:0000256" key="1">
    <source>
        <dbReference type="SAM" id="MobiDB-lite"/>
    </source>
</evidence>
<sequence length="221" mass="24204">MPKKPYPISSPLRTTQSADSMPPAGPHTSTPPPPPHLQQQQRQLRRSLRTVPSDMFSPVSSGPSSPPPPVPRRPSSAIPVRGEQQHYSPPSSTTSSSVNDDDDGPNRASLSVQPLAVSRPRPDSTILPGSDDPFLLDPRHFTAVVRRGDTVQYWLPVELVIRGQPGRRCVPEGHWERLVDLAGDVSVCANTDGNVQLVTAWCHARELARNGEHVNYETTRD</sequence>
<accession>A0A9N9Y666</accession>
<protein>
    <submittedName>
        <fullName evidence="2">Uncharacterized protein</fullName>
    </submittedName>
</protein>
<proteinExistence type="predicted"/>
<evidence type="ECO:0000313" key="2">
    <source>
        <dbReference type="EMBL" id="CAG9999668.1"/>
    </source>
</evidence>
<dbReference type="AlphaFoldDB" id="A0A9N9Y666"/>
<dbReference type="Proteomes" id="UP000754883">
    <property type="component" value="Unassembled WGS sequence"/>
</dbReference>
<keyword evidence="3" id="KW-1185">Reference proteome</keyword>
<feature type="compositionally biased region" description="Low complexity" evidence="1">
    <location>
        <begin position="88"/>
        <end position="97"/>
    </location>
</feature>
<feature type="compositionally biased region" description="Pro residues" evidence="1">
    <location>
        <begin position="23"/>
        <end position="36"/>
    </location>
</feature>
<comment type="caution">
    <text evidence="2">The sequence shown here is derived from an EMBL/GenBank/DDBJ whole genome shotgun (WGS) entry which is preliminary data.</text>
</comment>
<feature type="region of interest" description="Disordered" evidence="1">
    <location>
        <begin position="1"/>
        <end position="131"/>
    </location>
</feature>
<dbReference type="EMBL" id="CABFNO020001553">
    <property type="protein sequence ID" value="CAG9999668.1"/>
    <property type="molecule type" value="Genomic_DNA"/>
</dbReference>
<reference evidence="2 3" key="2">
    <citation type="submission" date="2021-10" db="EMBL/GenBank/DDBJ databases">
        <authorList>
            <person name="Piombo E."/>
        </authorList>
    </citation>
    <scope>NUCLEOTIDE SEQUENCE [LARGE SCALE GENOMIC DNA]</scope>
</reference>
<dbReference type="OrthoDB" id="5150021at2759"/>
<organism evidence="2 3">
    <name type="scientific">Clonostachys byssicola</name>
    <dbReference type="NCBI Taxonomy" id="160290"/>
    <lineage>
        <taxon>Eukaryota</taxon>
        <taxon>Fungi</taxon>
        <taxon>Dikarya</taxon>
        <taxon>Ascomycota</taxon>
        <taxon>Pezizomycotina</taxon>
        <taxon>Sordariomycetes</taxon>
        <taxon>Hypocreomycetidae</taxon>
        <taxon>Hypocreales</taxon>
        <taxon>Bionectriaceae</taxon>
        <taxon>Clonostachys</taxon>
    </lineage>
</organism>
<reference evidence="3" key="1">
    <citation type="submission" date="2019-06" db="EMBL/GenBank/DDBJ databases">
        <authorList>
            <person name="Broberg M."/>
        </authorList>
    </citation>
    <scope>NUCLEOTIDE SEQUENCE [LARGE SCALE GENOMIC DNA]</scope>
</reference>